<dbReference type="PANTHER" id="PTHR43649">
    <property type="entry name" value="ARABINOSE-BINDING PROTEIN-RELATED"/>
    <property type="match status" value="1"/>
</dbReference>
<dbReference type="SUPFAM" id="SSF53850">
    <property type="entry name" value="Periplasmic binding protein-like II"/>
    <property type="match status" value="1"/>
</dbReference>
<dbReference type="PANTHER" id="PTHR43649:SF16">
    <property type="entry name" value="SUGAR-BINDING LIPOPROTEIN"/>
    <property type="match status" value="1"/>
</dbReference>
<proteinExistence type="predicted"/>
<evidence type="ECO:0000313" key="3">
    <source>
        <dbReference type="Proteomes" id="UP000236723"/>
    </source>
</evidence>
<dbReference type="InterPro" id="IPR006059">
    <property type="entry name" value="SBP"/>
</dbReference>
<keyword evidence="2" id="KW-0813">Transport</keyword>
<name>A0A1H6CNF7_9ACTN</name>
<sequence>MRLRHTAVLLAAALALSGTACGAKSSKKDDLGAAPGATAGPLDPNTKVSITVGCQPPKTAKAERAAWDSDVKEFQAKHPNITIVSKDAFPCIVPETFQAKLAGGQMEDVFYVYYTDAQNIIRNRQAADITPYVSGLQSVRDVNPQFLQALKGTDGRIYGLPRKGYTTGLVYNRKLFTQAGLDPNNPPKTWAEVREAAKKITALGPGYVGYGEYSAGNTGGWHFTSEIYGRGGDVVTPDGTKAAFNSPAGRAVLQNLKDMRWTDDSMGTKQLHRWEDLMRLMGSGKLGMMVGAPDVAVEVFLNFGAKIEDIGATTLPEARASLLGGDAYMINPKASPDQIKAAILWLEFRNLTPGQGQFDYEQFKSLGRPVGVPENLLWGTNASGTKERELRRRFATVPVDNFAPYENGAPSVAPKVEPPNAQAIYAILDSAMSAVLTRKDADIDQLLGDAEKKVNALLARTN</sequence>
<dbReference type="OrthoDB" id="2644341at2"/>
<dbReference type="PROSITE" id="PS51257">
    <property type="entry name" value="PROKAR_LIPOPROTEIN"/>
    <property type="match status" value="1"/>
</dbReference>
<dbReference type="EMBL" id="FNVO01000010">
    <property type="protein sequence ID" value="SEG74287.1"/>
    <property type="molecule type" value="Genomic_DNA"/>
</dbReference>
<evidence type="ECO:0000313" key="2">
    <source>
        <dbReference type="EMBL" id="SEG74287.1"/>
    </source>
</evidence>
<organism evidence="2 3">
    <name type="scientific">Thermomonospora echinospora</name>
    <dbReference type="NCBI Taxonomy" id="1992"/>
    <lineage>
        <taxon>Bacteria</taxon>
        <taxon>Bacillati</taxon>
        <taxon>Actinomycetota</taxon>
        <taxon>Actinomycetes</taxon>
        <taxon>Streptosporangiales</taxon>
        <taxon>Thermomonosporaceae</taxon>
        <taxon>Thermomonospora</taxon>
    </lineage>
</organism>
<dbReference type="AlphaFoldDB" id="A0A1H6CNF7"/>
<protein>
    <submittedName>
        <fullName evidence="2">Multiple sugar transport system substrate-binding protein</fullName>
    </submittedName>
</protein>
<gene>
    <name evidence="2" type="ORF">SAMN04489712_110209</name>
</gene>
<dbReference type="Gene3D" id="3.40.190.10">
    <property type="entry name" value="Periplasmic binding protein-like II"/>
    <property type="match status" value="1"/>
</dbReference>
<feature type="signal peptide" evidence="1">
    <location>
        <begin position="1"/>
        <end position="22"/>
    </location>
</feature>
<reference evidence="3" key="1">
    <citation type="submission" date="2016-10" db="EMBL/GenBank/DDBJ databases">
        <authorList>
            <person name="Varghese N."/>
            <person name="Submissions S."/>
        </authorList>
    </citation>
    <scope>NUCLEOTIDE SEQUENCE [LARGE SCALE GENOMIC DNA]</scope>
    <source>
        <strain evidence="3">DSM 43163</strain>
    </source>
</reference>
<accession>A0A1H6CNF7</accession>
<dbReference type="InterPro" id="IPR050490">
    <property type="entry name" value="Bact_solute-bd_prot1"/>
</dbReference>
<feature type="chain" id="PRO_5038335018" evidence="1">
    <location>
        <begin position="23"/>
        <end position="462"/>
    </location>
</feature>
<dbReference type="Pfam" id="PF01547">
    <property type="entry name" value="SBP_bac_1"/>
    <property type="match status" value="1"/>
</dbReference>
<keyword evidence="1" id="KW-0732">Signal</keyword>
<keyword evidence="3" id="KW-1185">Reference proteome</keyword>
<dbReference type="RefSeq" id="WP_103939914.1">
    <property type="nucleotide sequence ID" value="NZ_FNVO01000010.1"/>
</dbReference>
<evidence type="ECO:0000256" key="1">
    <source>
        <dbReference type="SAM" id="SignalP"/>
    </source>
</evidence>
<dbReference type="Proteomes" id="UP000236723">
    <property type="component" value="Unassembled WGS sequence"/>
</dbReference>
<keyword evidence="2" id="KW-0762">Sugar transport</keyword>